<dbReference type="InterPro" id="IPR045865">
    <property type="entry name" value="ACT-like_dom_sf"/>
</dbReference>
<dbReference type="GO" id="GO:0006520">
    <property type="term" value="P:amino acid metabolic process"/>
    <property type="evidence" value="ECO:0007669"/>
    <property type="project" value="UniProtKB-ARBA"/>
</dbReference>
<reference evidence="2" key="1">
    <citation type="journal article" date="2020" name="Stud. Mycol.">
        <title>101 Dothideomycetes genomes: a test case for predicting lifestyles and emergence of pathogens.</title>
        <authorList>
            <person name="Haridas S."/>
            <person name="Albert R."/>
            <person name="Binder M."/>
            <person name="Bloem J."/>
            <person name="Labutti K."/>
            <person name="Salamov A."/>
            <person name="Andreopoulos B."/>
            <person name="Baker S."/>
            <person name="Barry K."/>
            <person name="Bills G."/>
            <person name="Bluhm B."/>
            <person name="Cannon C."/>
            <person name="Castanera R."/>
            <person name="Culley D."/>
            <person name="Daum C."/>
            <person name="Ezra D."/>
            <person name="Gonzalez J."/>
            <person name="Henrissat B."/>
            <person name="Kuo A."/>
            <person name="Liang C."/>
            <person name="Lipzen A."/>
            <person name="Lutzoni F."/>
            <person name="Magnuson J."/>
            <person name="Mondo S."/>
            <person name="Nolan M."/>
            <person name="Ohm R."/>
            <person name="Pangilinan J."/>
            <person name="Park H.-J."/>
            <person name="Ramirez L."/>
            <person name="Alfaro M."/>
            <person name="Sun H."/>
            <person name="Tritt A."/>
            <person name="Yoshinaga Y."/>
            <person name="Zwiers L.-H."/>
            <person name="Turgeon B."/>
            <person name="Goodwin S."/>
            <person name="Spatafora J."/>
            <person name="Crous P."/>
            <person name="Grigoriev I."/>
        </authorList>
    </citation>
    <scope>NUCLEOTIDE SEQUENCE</scope>
    <source>
        <strain evidence="2">CBS 133067</strain>
    </source>
</reference>
<gene>
    <name evidence="2" type="ORF">NA57DRAFT_77949</name>
</gene>
<protein>
    <recommendedName>
        <fullName evidence="1">CASTOR ACT domain-containing protein</fullName>
    </recommendedName>
</protein>
<dbReference type="InterPro" id="IPR016540">
    <property type="entry name" value="UCP008459"/>
</dbReference>
<dbReference type="Gene3D" id="3.30.2130.10">
    <property type="entry name" value="VC0802-like"/>
    <property type="match status" value="1"/>
</dbReference>
<feature type="domain" description="CASTOR ACT" evidence="1">
    <location>
        <begin position="78"/>
        <end position="137"/>
    </location>
</feature>
<evidence type="ECO:0000313" key="2">
    <source>
        <dbReference type="EMBL" id="KAF2096344.1"/>
    </source>
</evidence>
<name>A0A9P4I980_9PEZI</name>
<evidence type="ECO:0000259" key="1">
    <source>
        <dbReference type="Pfam" id="PF13840"/>
    </source>
</evidence>
<dbReference type="PANTHER" id="PTHR31131:SF6">
    <property type="entry name" value="CASTOR ACT DOMAIN-CONTAINING PROTEIN"/>
    <property type="match status" value="1"/>
</dbReference>
<dbReference type="Pfam" id="PF13840">
    <property type="entry name" value="ACT_7"/>
    <property type="match status" value="1"/>
</dbReference>
<proteinExistence type="predicted"/>
<dbReference type="EMBL" id="ML978129">
    <property type="protein sequence ID" value="KAF2096344.1"/>
    <property type="molecule type" value="Genomic_DNA"/>
</dbReference>
<organism evidence="2 3">
    <name type="scientific">Rhizodiscina lignyota</name>
    <dbReference type="NCBI Taxonomy" id="1504668"/>
    <lineage>
        <taxon>Eukaryota</taxon>
        <taxon>Fungi</taxon>
        <taxon>Dikarya</taxon>
        <taxon>Ascomycota</taxon>
        <taxon>Pezizomycotina</taxon>
        <taxon>Dothideomycetes</taxon>
        <taxon>Pleosporomycetidae</taxon>
        <taxon>Aulographales</taxon>
        <taxon>Rhizodiscinaceae</taxon>
        <taxon>Rhizodiscina</taxon>
    </lineage>
</organism>
<dbReference type="PANTHER" id="PTHR31131">
    <property type="entry name" value="CHROMOSOME 1, WHOLE GENOME SHOTGUN SEQUENCE"/>
    <property type="match status" value="1"/>
</dbReference>
<evidence type="ECO:0000313" key="3">
    <source>
        <dbReference type="Proteomes" id="UP000799772"/>
    </source>
</evidence>
<dbReference type="PIRSF" id="PIRSF008459">
    <property type="entry name" value="UCP008459"/>
    <property type="match status" value="1"/>
</dbReference>
<sequence>MLNLRDPRLHIAALEARLHLYQLPPDIVLPEELQLPRQKDAFYSITYTSNEISIITQTLAVSDSVKELQKQGTLKYEGPWSCLKINGPMDLTLTGVMAAMTTPLARGSIAVFAISTWNTDFILLHDVDRSRAIDALRATGWTVDDLG</sequence>
<dbReference type="AlphaFoldDB" id="A0A9P4I980"/>
<comment type="caution">
    <text evidence="2">The sequence shown here is derived from an EMBL/GenBank/DDBJ whole genome shotgun (WGS) entry which is preliminary data.</text>
</comment>
<dbReference type="GO" id="GO:0046394">
    <property type="term" value="P:carboxylic acid biosynthetic process"/>
    <property type="evidence" value="ECO:0007669"/>
    <property type="project" value="UniProtKB-ARBA"/>
</dbReference>
<dbReference type="InterPro" id="IPR051719">
    <property type="entry name" value="CASTOR_mTORC1"/>
</dbReference>
<dbReference type="SUPFAM" id="SSF55021">
    <property type="entry name" value="ACT-like"/>
    <property type="match status" value="1"/>
</dbReference>
<keyword evidence="3" id="KW-1185">Reference proteome</keyword>
<dbReference type="InterPro" id="IPR027795">
    <property type="entry name" value="CASTOR_ACT_dom"/>
</dbReference>
<accession>A0A9P4I980</accession>
<dbReference type="Proteomes" id="UP000799772">
    <property type="component" value="Unassembled WGS sequence"/>
</dbReference>
<dbReference type="OrthoDB" id="58529at2759"/>